<dbReference type="Proteomes" id="UP000265100">
    <property type="component" value="Chromosome 4"/>
</dbReference>
<dbReference type="OMA" id="GQHEVGQ"/>
<name>A0A3P8ND21_ASTCA</name>
<reference evidence="2" key="3">
    <citation type="submission" date="2025-09" db="UniProtKB">
        <authorList>
            <consortium name="Ensembl"/>
        </authorList>
    </citation>
    <scope>IDENTIFICATION</scope>
</reference>
<evidence type="ECO:0000256" key="1">
    <source>
        <dbReference type="SAM" id="MobiDB-lite"/>
    </source>
</evidence>
<dbReference type="GeneTree" id="ENSGT00970000193546"/>
<dbReference type="AlphaFoldDB" id="A0A3P8ND21"/>
<accession>A0A3P8ND21</accession>
<organism evidence="2 3">
    <name type="scientific">Astatotilapia calliptera</name>
    <name type="common">Eastern happy</name>
    <name type="synonym">Chromis callipterus</name>
    <dbReference type="NCBI Taxonomy" id="8154"/>
    <lineage>
        <taxon>Eukaryota</taxon>
        <taxon>Metazoa</taxon>
        <taxon>Chordata</taxon>
        <taxon>Craniata</taxon>
        <taxon>Vertebrata</taxon>
        <taxon>Euteleostomi</taxon>
        <taxon>Actinopterygii</taxon>
        <taxon>Neopterygii</taxon>
        <taxon>Teleostei</taxon>
        <taxon>Neoteleostei</taxon>
        <taxon>Acanthomorphata</taxon>
        <taxon>Ovalentaria</taxon>
        <taxon>Cichlomorphae</taxon>
        <taxon>Cichliformes</taxon>
        <taxon>Cichlidae</taxon>
        <taxon>African cichlids</taxon>
        <taxon>Pseudocrenilabrinae</taxon>
        <taxon>Haplochromini</taxon>
        <taxon>Astatotilapia</taxon>
    </lineage>
</organism>
<sequence length="166" mass="19288">VVQGWSCILKGFHSPREEEEGKDPCGEKPQRIYKYNSHHSHPEEEGVSGRGAKVFPIDRRLEELDKFLQTPKTALQTLVVQILQQNPDDLDDGEDKGAKFFTQHRYKPERSPKRRKHWESRNVIWLFGSPVVRSKHKIGTPKEEEDVVELTLDRLIGRGQETDQFC</sequence>
<keyword evidence="3" id="KW-1185">Reference proteome</keyword>
<reference evidence="2" key="2">
    <citation type="submission" date="2025-08" db="UniProtKB">
        <authorList>
            <consortium name="Ensembl"/>
        </authorList>
    </citation>
    <scope>IDENTIFICATION</scope>
</reference>
<protein>
    <submittedName>
        <fullName evidence="2">Uncharacterized protein</fullName>
    </submittedName>
</protein>
<proteinExistence type="predicted"/>
<evidence type="ECO:0000313" key="2">
    <source>
        <dbReference type="Ensembl" id="ENSACLP00000002691.2"/>
    </source>
</evidence>
<dbReference type="Ensembl" id="ENSACLT00000002748.2">
    <property type="protein sequence ID" value="ENSACLP00000002691.2"/>
    <property type="gene ID" value="ENSACLG00000001829.2"/>
</dbReference>
<feature type="region of interest" description="Disordered" evidence="1">
    <location>
        <begin position="13"/>
        <end position="51"/>
    </location>
</feature>
<evidence type="ECO:0000313" key="3">
    <source>
        <dbReference type="Proteomes" id="UP000265100"/>
    </source>
</evidence>
<feature type="region of interest" description="Disordered" evidence="1">
    <location>
        <begin position="87"/>
        <end position="114"/>
    </location>
</feature>
<reference evidence="2" key="1">
    <citation type="submission" date="2018-05" db="EMBL/GenBank/DDBJ databases">
        <authorList>
            <person name="Datahose"/>
        </authorList>
    </citation>
    <scope>NUCLEOTIDE SEQUENCE</scope>
</reference>